<feature type="compositionally biased region" description="Basic residues" evidence="1">
    <location>
        <begin position="595"/>
        <end position="623"/>
    </location>
</feature>
<dbReference type="InterPro" id="IPR045862">
    <property type="entry name" value="Trf4-like"/>
</dbReference>
<reference evidence="3 4" key="2">
    <citation type="journal article" date="2014" name="BMC Genomics">
        <title>An improved genome of the model marine alga Ostreococcus tauri unfolds by assessing Illumina de novo assemblies.</title>
        <authorList>
            <person name="Blanc-Mathieu R."/>
            <person name="Verhelst B."/>
            <person name="Derelle E."/>
            <person name="Rombauts S."/>
            <person name="Bouget F.Y."/>
            <person name="Carre I."/>
            <person name="Chateau A."/>
            <person name="Eyre-Walker A."/>
            <person name="Grimsley N."/>
            <person name="Moreau H."/>
            <person name="Piegu B."/>
            <person name="Rivals E."/>
            <person name="Schackwitz W."/>
            <person name="Van de Peer Y."/>
            <person name="Piganeau G."/>
        </authorList>
    </citation>
    <scope>NUCLEOTIDE SEQUENCE [LARGE SCALE GENOMIC DNA]</scope>
    <source>
        <strain evidence="4">OTTH 0595 / CCAP 157/2 / RCC745</strain>
    </source>
</reference>
<comment type="caution">
    <text evidence="3">The sequence shown here is derived from an EMBL/GenBank/DDBJ whole genome shotgun (WGS) entry which is preliminary data.</text>
</comment>
<dbReference type="Pfam" id="PF22600">
    <property type="entry name" value="MTPAP-like_central"/>
    <property type="match status" value="1"/>
</dbReference>
<dbReference type="InterPro" id="IPR043519">
    <property type="entry name" value="NT_sf"/>
</dbReference>
<accession>A0A090M6Z1</accession>
<dbReference type="PANTHER" id="PTHR23092:SF15">
    <property type="entry name" value="INACTIVE NON-CANONICAL POLY(A) RNA POLYMERASE PROTEIN TRF4-2-RELATED"/>
    <property type="match status" value="1"/>
</dbReference>
<feature type="region of interest" description="Disordered" evidence="1">
    <location>
        <begin position="99"/>
        <end position="148"/>
    </location>
</feature>
<dbReference type="CDD" id="cd05402">
    <property type="entry name" value="NT_PAP_TUTase"/>
    <property type="match status" value="1"/>
</dbReference>
<dbReference type="SUPFAM" id="SSF81631">
    <property type="entry name" value="PAP/OAS1 substrate-binding domain"/>
    <property type="match status" value="1"/>
</dbReference>
<dbReference type="GO" id="GO:0005730">
    <property type="term" value="C:nucleolus"/>
    <property type="evidence" value="ECO:0007669"/>
    <property type="project" value="TreeGrafter"/>
</dbReference>
<dbReference type="GeneID" id="9835580"/>
<dbReference type="InParanoid" id="A0A090M6Z1"/>
<dbReference type="Gene3D" id="1.10.1410.10">
    <property type="match status" value="1"/>
</dbReference>
<evidence type="ECO:0000313" key="3">
    <source>
        <dbReference type="EMBL" id="CEF98427.1"/>
    </source>
</evidence>
<dbReference type="GO" id="GO:0031123">
    <property type="term" value="P:RNA 3'-end processing"/>
    <property type="evidence" value="ECO:0007669"/>
    <property type="project" value="TreeGrafter"/>
</dbReference>
<dbReference type="GO" id="GO:0043634">
    <property type="term" value="P:polyadenylation-dependent ncRNA catabolic process"/>
    <property type="evidence" value="ECO:0007669"/>
    <property type="project" value="TreeGrafter"/>
</dbReference>
<dbReference type="OrthoDB" id="273917at2759"/>
<dbReference type="STRING" id="70448.A0A090M6Z1"/>
<dbReference type="GO" id="GO:0003729">
    <property type="term" value="F:mRNA binding"/>
    <property type="evidence" value="ECO:0007669"/>
    <property type="project" value="TreeGrafter"/>
</dbReference>
<evidence type="ECO:0000313" key="4">
    <source>
        <dbReference type="Proteomes" id="UP000009170"/>
    </source>
</evidence>
<dbReference type="SUPFAM" id="SSF81301">
    <property type="entry name" value="Nucleotidyltransferase"/>
    <property type="match status" value="1"/>
</dbReference>
<evidence type="ECO:0000256" key="1">
    <source>
        <dbReference type="SAM" id="MobiDB-lite"/>
    </source>
</evidence>
<sequence>MARDDRGRGARDATTVVETLRRDGASGGRDGWDEERARTITLGYGELEREVLETLKDLLNRGVVECVDDSLPVGQRPRLAFRKRYKLAKGVAEAMRAMTGAGASTSDVEIVDESSDDASASDEDGSSSASDDEEDDDDHHDFDDSFDEITDDDENHNFSFNLEEHEQSDSDEHTYGTMDTLHDQVVDFVKKNQMSDHEVGRRKHVFDAIERAIARQYLNHKDCSLHVFGSGATGLALAGADLDLVLLGVGPQSRKGGGGGFTRSEREEIVQHLRKMARYLRQVNAVSRAEVIATAKVPIVKMKSASPPYIAVDLSLGTTNGLEAVYWIREQVETFAALKPLVFYLKRLLATHHLNDASTGGCGGYLLVSLVVSHLKQTGSVGAVNRPGMLGDLLLGFLRRFGSVFDYKTNAVAAGRESGVMSCADLPGPPFGTRPYIMAEDPQERFRCFTAAAYRFREVQNLFRLAAEHMTVSGELSLLSDVAAPAPRATGSFFKGGQVIKVRKGSNATSHKSGASGSTKTKPGGMSHLFRKANAKSSFAENKADWTDGGGGNRKRPRAATAWSSDGHKGHGGHSNAPAKRRRLPGKPGAGAKPGAKKPPRAARAKSPTAKKKNKPGAKKRSR</sequence>
<dbReference type="EMBL" id="CAID01000006">
    <property type="protein sequence ID" value="CEF98427.1"/>
    <property type="molecule type" value="Genomic_DNA"/>
</dbReference>
<keyword evidence="3" id="KW-0808">Transferase</keyword>
<dbReference type="InterPro" id="IPR054708">
    <property type="entry name" value="MTPAP-like_central"/>
</dbReference>
<dbReference type="Proteomes" id="UP000009170">
    <property type="component" value="Unassembled WGS sequence"/>
</dbReference>
<feature type="compositionally biased region" description="Acidic residues" evidence="1">
    <location>
        <begin position="109"/>
        <end position="148"/>
    </location>
</feature>
<feature type="domain" description="Poly(A) RNA polymerase mitochondrial-like central palm" evidence="2">
    <location>
        <begin position="181"/>
        <end position="324"/>
    </location>
</feature>
<dbReference type="AlphaFoldDB" id="A0A090M6Z1"/>
<dbReference type="GO" id="GO:0031499">
    <property type="term" value="C:TRAMP complex"/>
    <property type="evidence" value="ECO:0007669"/>
    <property type="project" value="TreeGrafter"/>
</dbReference>
<protein>
    <submittedName>
        <fullName evidence="3">Nucleotidyl transferase domain</fullName>
    </submittedName>
</protein>
<dbReference type="RefSeq" id="XP_003079952.2">
    <property type="nucleotide sequence ID" value="XM_003079904.2"/>
</dbReference>
<feature type="compositionally biased region" description="Polar residues" evidence="1">
    <location>
        <begin position="506"/>
        <end position="521"/>
    </location>
</feature>
<proteinExistence type="predicted"/>
<evidence type="ECO:0000259" key="2">
    <source>
        <dbReference type="Pfam" id="PF22600"/>
    </source>
</evidence>
<organism evidence="3 4">
    <name type="scientific">Ostreococcus tauri</name>
    <name type="common">Marine green alga</name>
    <dbReference type="NCBI Taxonomy" id="70448"/>
    <lineage>
        <taxon>Eukaryota</taxon>
        <taxon>Viridiplantae</taxon>
        <taxon>Chlorophyta</taxon>
        <taxon>Mamiellophyceae</taxon>
        <taxon>Mamiellales</taxon>
        <taxon>Bathycoccaceae</taxon>
        <taxon>Ostreococcus</taxon>
    </lineage>
</organism>
<feature type="region of interest" description="Disordered" evidence="1">
    <location>
        <begin position="504"/>
        <end position="623"/>
    </location>
</feature>
<gene>
    <name evidence="3" type="ORF">OT_ostta06g03150</name>
</gene>
<reference evidence="4" key="1">
    <citation type="journal article" date="2006" name="Proc. Natl. Acad. Sci. U.S.A.">
        <title>Genome analysis of the smallest free-living eukaryote Ostreococcus tauri unveils many unique features.</title>
        <authorList>
            <person name="Derelle E."/>
            <person name="Ferraz C."/>
            <person name="Rombauts S."/>
            <person name="Rouze P."/>
            <person name="Worden A.Z."/>
            <person name="Robbens S."/>
            <person name="Partensky F."/>
            <person name="Degroeve S."/>
            <person name="Echeynie S."/>
            <person name="Cooke R."/>
            <person name="Saeys Y."/>
            <person name="Wuyts J."/>
            <person name="Jabbari K."/>
            <person name="Bowler C."/>
            <person name="Panaud O."/>
            <person name="Piegu B."/>
            <person name="Ball S.G."/>
            <person name="Ral J.-P."/>
            <person name="Bouget F.-Y."/>
            <person name="Piganeau G."/>
            <person name="De Baets B."/>
            <person name="Picard A."/>
            <person name="Delseny M."/>
            <person name="Demaille J."/>
            <person name="Van de Peer Y."/>
            <person name="Moreau H."/>
        </authorList>
    </citation>
    <scope>NUCLEOTIDE SEQUENCE [LARGE SCALE GENOMIC DNA]</scope>
    <source>
        <strain evidence="4">OTTH 0595 / CCAP 157/2 / RCC745</strain>
    </source>
</reference>
<dbReference type="PANTHER" id="PTHR23092">
    <property type="entry name" value="POLY(A) RNA POLYMERASE"/>
    <property type="match status" value="1"/>
</dbReference>
<dbReference type="KEGG" id="ota:OT_ostta06g03150"/>
<dbReference type="Gene3D" id="3.30.460.10">
    <property type="entry name" value="Beta Polymerase, domain 2"/>
    <property type="match status" value="1"/>
</dbReference>
<keyword evidence="4" id="KW-1185">Reference proteome</keyword>
<dbReference type="GO" id="GO:1990817">
    <property type="term" value="F:poly(A) RNA polymerase activity"/>
    <property type="evidence" value="ECO:0007669"/>
    <property type="project" value="InterPro"/>
</dbReference>
<name>A0A090M6Z1_OSTTA</name>